<gene>
    <name evidence="6" type="ORF">SMD31_15910</name>
</gene>
<feature type="DNA-binding region" description="H-T-H motif" evidence="4">
    <location>
        <begin position="24"/>
        <end position="43"/>
    </location>
</feature>
<dbReference type="InterPro" id="IPR009057">
    <property type="entry name" value="Homeodomain-like_sf"/>
</dbReference>
<keyword evidence="3" id="KW-0804">Transcription</keyword>
<dbReference type="InterPro" id="IPR041479">
    <property type="entry name" value="TetR_CgmR_C"/>
</dbReference>
<dbReference type="Pfam" id="PF17937">
    <property type="entry name" value="TetR_C_28"/>
    <property type="match status" value="1"/>
</dbReference>
<protein>
    <submittedName>
        <fullName evidence="6">TetR/AcrR family transcriptional regulator</fullName>
    </submittedName>
</protein>
<dbReference type="InterPro" id="IPR036271">
    <property type="entry name" value="Tet_transcr_reg_TetR-rel_C_sf"/>
</dbReference>
<evidence type="ECO:0000313" key="6">
    <source>
        <dbReference type="EMBL" id="MDY0873425.1"/>
    </source>
</evidence>
<reference evidence="6 7" key="1">
    <citation type="journal article" date="2013" name="Antonie Van Leeuwenhoek">
        <title>Dongia rigui sp. nov., isolated from freshwater of a large wetland in Korea.</title>
        <authorList>
            <person name="Baik K.S."/>
            <person name="Hwang Y.M."/>
            <person name="Choi J.S."/>
            <person name="Kwon J."/>
            <person name="Seong C.N."/>
        </authorList>
    </citation>
    <scope>NUCLEOTIDE SEQUENCE [LARGE SCALE GENOMIC DNA]</scope>
    <source>
        <strain evidence="6 7">04SU4-P</strain>
    </source>
</reference>
<evidence type="ECO:0000256" key="4">
    <source>
        <dbReference type="PROSITE-ProRule" id="PRU00335"/>
    </source>
</evidence>
<evidence type="ECO:0000313" key="7">
    <source>
        <dbReference type="Proteomes" id="UP001271769"/>
    </source>
</evidence>
<accession>A0ABU5E2J7</accession>
<dbReference type="SUPFAM" id="SSF46689">
    <property type="entry name" value="Homeodomain-like"/>
    <property type="match status" value="1"/>
</dbReference>
<dbReference type="Proteomes" id="UP001271769">
    <property type="component" value="Unassembled WGS sequence"/>
</dbReference>
<organism evidence="6 7">
    <name type="scientific">Dongia rigui</name>
    <dbReference type="NCBI Taxonomy" id="940149"/>
    <lineage>
        <taxon>Bacteria</taxon>
        <taxon>Pseudomonadati</taxon>
        <taxon>Pseudomonadota</taxon>
        <taxon>Alphaproteobacteria</taxon>
        <taxon>Rhodospirillales</taxon>
        <taxon>Dongiaceae</taxon>
        <taxon>Dongia</taxon>
    </lineage>
</organism>
<dbReference type="InterPro" id="IPR001647">
    <property type="entry name" value="HTH_TetR"/>
</dbReference>
<keyword evidence="2 4" id="KW-0238">DNA-binding</keyword>
<dbReference type="PROSITE" id="PS50977">
    <property type="entry name" value="HTH_TETR_2"/>
    <property type="match status" value="1"/>
</dbReference>
<dbReference type="PRINTS" id="PR00455">
    <property type="entry name" value="HTHTETR"/>
</dbReference>
<name>A0ABU5E2J7_9PROT</name>
<keyword evidence="1" id="KW-0805">Transcription regulation</keyword>
<feature type="domain" description="HTH tetR-type" evidence="5">
    <location>
        <begin position="1"/>
        <end position="61"/>
    </location>
</feature>
<evidence type="ECO:0000256" key="2">
    <source>
        <dbReference type="ARBA" id="ARBA00023125"/>
    </source>
</evidence>
<dbReference type="PANTHER" id="PTHR30055:SF234">
    <property type="entry name" value="HTH-TYPE TRANSCRIPTIONAL REGULATOR BETI"/>
    <property type="match status" value="1"/>
</dbReference>
<comment type="caution">
    <text evidence="6">The sequence shown here is derived from an EMBL/GenBank/DDBJ whole genome shotgun (WGS) entry which is preliminary data.</text>
</comment>
<evidence type="ECO:0000259" key="5">
    <source>
        <dbReference type="PROSITE" id="PS50977"/>
    </source>
</evidence>
<dbReference type="SUPFAM" id="SSF48498">
    <property type="entry name" value="Tetracyclin repressor-like, C-terminal domain"/>
    <property type="match status" value="1"/>
</dbReference>
<evidence type="ECO:0000256" key="1">
    <source>
        <dbReference type="ARBA" id="ARBA00023015"/>
    </source>
</evidence>
<keyword evidence="7" id="KW-1185">Reference proteome</keyword>
<dbReference type="PANTHER" id="PTHR30055">
    <property type="entry name" value="HTH-TYPE TRANSCRIPTIONAL REGULATOR RUTR"/>
    <property type="match status" value="1"/>
</dbReference>
<evidence type="ECO:0000256" key="3">
    <source>
        <dbReference type="ARBA" id="ARBA00023163"/>
    </source>
</evidence>
<dbReference type="InterPro" id="IPR050109">
    <property type="entry name" value="HTH-type_TetR-like_transc_reg"/>
</dbReference>
<dbReference type="RefSeq" id="WP_320501900.1">
    <property type="nucleotide sequence ID" value="NZ_JAXCLX010000003.1"/>
</dbReference>
<dbReference type="EMBL" id="JAXCLX010000003">
    <property type="protein sequence ID" value="MDY0873425.1"/>
    <property type="molecule type" value="Genomic_DNA"/>
</dbReference>
<proteinExistence type="predicted"/>
<sequence>MSTREQIIDAALSVVRTQGVAALTLDEAARLAGISKGGVLYHFKSKEALIQGMVARLAGQCETLQQAHYDRLSPGPNRWARALVETSFDPAGPSTDPAGCALLAAVATNPGLMEPLEDTIDTAFRRLTADSEDPSMALLVALAMDGLWLHRLVNSPVMDETQRLSIREKAMELLGEGRVAAAPAVLAKSAR</sequence>
<dbReference type="Gene3D" id="1.10.357.10">
    <property type="entry name" value="Tetracycline Repressor, domain 2"/>
    <property type="match status" value="1"/>
</dbReference>
<dbReference type="Pfam" id="PF00440">
    <property type="entry name" value="TetR_N"/>
    <property type="match status" value="1"/>
</dbReference>